<dbReference type="OrthoDB" id="6773606at2759"/>
<proteinExistence type="predicted"/>
<dbReference type="PANTHER" id="PTHR33936:SF25">
    <property type="entry name" value="C2H2-TYPE DOMAIN-CONTAINING PROTEIN"/>
    <property type="match status" value="1"/>
</dbReference>
<dbReference type="InParanoid" id="A0A6J2YVZ7"/>
<name>A0A6J2YVZ7_SITOR</name>
<evidence type="ECO:0000313" key="1">
    <source>
        <dbReference type="Proteomes" id="UP000504635"/>
    </source>
</evidence>
<dbReference type="AlphaFoldDB" id="A0A6J2YVZ7"/>
<dbReference type="KEGG" id="soy:115891188"/>
<dbReference type="PANTHER" id="PTHR33936">
    <property type="entry name" value="PROTEIN CBG17840"/>
    <property type="match status" value="1"/>
</dbReference>
<reference evidence="2" key="1">
    <citation type="submission" date="2025-08" db="UniProtKB">
        <authorList>
            <consortium name="RefSeq"/>
        </authorList>
    </citation>
    <scope>IDENTIFICATION</scope>
    <source>
        <tissue evidence="2">Gonads</tissue>
    </source>
</reference>
<dbReference type="InterPro" id="IPR052797">
    <property type="entry name" value="RegFact_GeneExpr_CellDeath"/>
</dbReference>
<keyword evidence="1" id="KW-1185">Reference proteome</keyword>
<gene>
    <name evidence="2" type="primary">LOC115891188</name>
</gene>
<accession>A0A6J2YVZ7</accession>
<protein>
    <submittedName>
        <fullName evidence="2">Uncharacterized protein LOC115891188</fullName>
    </submittedName>
</protein>
<dbReference type="GeneID" id="115891188"/>
<organism evidence="1 2">
    <name type="scientific">Sitophilus oryzae</name>
    <name type="common">Rice weevil</name>
    <name type="synonym">Curculio oryzae</name>
    <dbReference type="NCBI Taxonomy" id="7048"/>
    <lineage>
        <taxon>Eukaryota</taxon>
        <taxon>Metazoa</taxon>
        <taxon>Ecdysozoa</taxon>
        <taxon>Arthropoda</taxon>
        <taxon>Hexapoda</taxon>
        <taxon>Insecta</taxon>
        <taxon>Pterygota</taxon>
        <taxon>Neoptera</taxon>
        <taxon>Endopterygota</taxon>
        <taxon>Coleoptera</taxon>
        <taxon>Polyphaga</taxon>
        <taxon>Cucujiformia</taxon>
        <taxon>Curculionidae</taxon>
        <taxon>Dryophthorinae</taxon>
        <taxon>Sitophilus</taxon>
    </lineage>
</organism>
<dbReference type="Proteomes" id="UP000504635">
    <property type="component" value="Unplaced"/>
</dbReference>
<sequence length="120" mass="13552">MDSASNNKLTCPYAKWCLPIHSQRIDINLEEFTAWMSLDNKEGNYACHDRQKHASGEETILYNCNRSNSKGFVSSCSKRNMKTGGSIRINGTCPSRILVKITTDGQIQAKFFETWAIQIS</sequence>
<dbReference type="RefSeq" id="XP_030767452.1">
    <property type="nucleotide sequence ID" value="XM_030911592.1"/>
</dbReference>
<evidence type="ECO:0000313" key="2">
    <source>
        <dbReference type="RefSeq" id="XP_030767452.1"/>
    </source>
</evidence>